<evidence type="ECO:0000313" key="4">
    <source>
        <dbReference type="Proteomes" id="UP000277007"/>
    </source>
</evidence>
<keyword evidence="4" id="KW-1185">Reference proteome</keyword>
<dbReference type="InterPro" id="IPR018520">
    <property type="entry name" value="UPP_synth-like_CS"/>
</dbReference>
<sequence>MRHADDSLTSRTPPLGAPAHVAIIMDGNGRWAKARGLPRTAGHKKGVDAVRRTVEAARELGIGTLTIFSFSSENWRRPEDEVKDLMGLLRFYLRSEVAELHKAGIRLRVIGERCRLSDDIVRLIDDAETLTRDNRTMTLVVALSYGSRQEIASAARRLVEDVAAGRIAADAIDEDALSGRLFTADLPDPDLIIRTSGEKRISNFLLWQAAYAELVFVDTLWPDFTKRDLEAAIDEFHRRERRFGATTASTR</sequence>
<dbReference type="OrthoDB" id="4191603at2"/>
<feature type="binding site" evidence="2">
    <location>
        <position position="194"/>
    </location>
    <ligand>
        <name>substrate</name>
    </ligand>
</feature>
<proteinExistence type="inferred from homology"/>
<feature type="binding site" evidence="2">
    <location>
        <position position="77"/>
    </location>
    <ligand>
        <name>substrate</name>
    </ligand>
</feature>
<dbReference type="PANTHER" id="PTHR10291:SF0">
    <property type="entry name" value="DEHYDRODOLICHYL DIPHOSPHATE SYNTHASE 2"/>
    <property type="match status" value="1"/>
</dbReference>
<dbReference type="NCBIfam" id="NF011405">
    <property type="entry name" value="PRK14830.1"/>
    <property type="match status" value="1"/>
</dbReference>
<dbReference type="PROSITE" id="PS01066">
    <property type="entry name" value="UPP_SYNTHASE"/>
    <property type="match status" value="1"/>
</dbReference>
<name>A0A3S0JL97_9PROT</name>
<protein>
    <recommendedName>
        <fullName evidence="2">Isoprenyl transferase</fullName>
        <ecNumber evidence="2">2.5.1.-</ecNumber>
    </recommendedName>
</protein>
<evidence type="ECO:0000256" key="2">
    <source>
        <dbReference type="HAMAP-Rule" id="MF_01139"/>
    </source>
</evidence>
<dbReference type="AlphaFoldDB" id="A0A3S0JL97"/>
<dbReference type="InterPro" id="IPR036424">
    <property type="entry name" value="UPP_synth-like_sf"/>
</dbReference>
<dbReference type="GO" id="GO:0005829">
    <property type="term" value="C:cytosol"/>
    <property type="evidence" value="ECO:0007669"/>
    <property type="project" value="TreeGrafter"/>
</dbReference>
<feature type="binding site" evidence="2">
    <location>
        <position position="43"/>
    </location>
    <ligand>
        <name>substrate</name>
    </ligand>
</feature>
<dbReference type="GO" id="GO:0008834">
    <property type="term" value="F:ditrans,polycis-undecaprenyl-diphosphate synthase [(2E,6E)-farnesyl-diphosphate specific] activity"/>
    <property type="evidence" value="ECO:0007669"/>
    <property type="project" value="TreeGrafter"/>
</dbReference>
<accession>A0A3S0JL97</accession>
<comment type="cofactor">
    <cofactor evidence="2">
        <name>Mg(2+)</name>
        <dbReference type="ChEBI" id="CHEBI:18420"/>
    </cofactor>
    <text evidence="2">Binds 2 magnesium ions per subunit.</text>
</comment>
<comment type="subunit">
    <text evidence="2">Homodimer.</text>
</comment>
<dbReference type="PANTHER" id="PTHR10291">
    <property type="entry name" value="DEHYDRODOLICHYL DIPHOSPHATE SYNTHASE FAMILY MEMBER"/>
    <property type="match status" value="1"/>
</dbReference>
<evidence type="ECO:0000313" key="3">
    <source>
        <dbReference type="EMBL" id="RTR23583.1"/>
    </source>
</evidence>
<dbReference type="EC" id="2.5.1.-" evidence="2"/>
<dbReference type="NCBIfam" id="NF011408">
    <property type="entry name" value="PRK14834.1"/>
    <property type="match status" value="1"/>
</dbReference>
<dbReference type="SUPFAM" id="SSF64005">
    <property type="entry name" value="Undecaprenyl diphosphate synthase"/>
    <property type="match status" value="1"/>
</dbReference>
<dbReference type="Pfam" id="PF01255">
    <property type="entry name" value="Prenyltransf"/>
    <property type="match status" value="1"/>
</dbReference>
<gene>
    <name evidence="3" type="ORF">EJ903_03370</name>
</gene>
<feature type="active site" evidence="2">
    <location>
        <position position="26"/>
    </location>
</feature>
<dbReference type="HAMAP" id="MF_01139">
    <property type="entry name" value="ISPT"/>
    <property type="match status" value="1"/>
</dbReference>
<dbReference type="CDD" id="cd00475">
    <property type="entry name" value="Cis_IPPS"/>
    <property type="match status" value="1"/>
</dbReference>
<feature type="binding site" evidence="2">
    <location>
        <position position="31"/>
    </location>
    <ligand>
        <name>substrate</name>
    </ligand>
</feature>
<dbReference type="Gene3D" id="3.40.1180.10">
    <property type="entry name" value="Decaprenyl diphosphate synthase-like"/>
    <property type="match status" value="1"/>
</dbReference>
<keyword evidence="2" id="KW-0479">Metal-binding</keyword>
<dbReference type="GO" id="GO:0016094">
    <property type="term" value="P:polyprenol biosynthetic process"/>
    <property type="evidence" value="ECO:0007669"/>
    <property type="project" value="TreeGrafter"/>
</dbReference>
<dbReference type="Proteomes" id="UP000277007">
    <property type="component" value="Unassembled WGS sequence"/>
</dbReference>
<reference evidence="3 4" key="1">
    <citation type="submission" date="2018-12" db="EMBL/GenBank/DDBJ databases">
        <authorList>
            <person name="Yang Y."/>
        </authorList>
    </citation>
    <scope>NUCLEOTIDE SEQUENCE [LARGE SCALE GENOMIC DNA]</scope>
    <source>
        <strain evidence="3 4">L-25-5w-1</strain>
    </source>
</reference>
<feature type="binding site" evidence="2">
    <location>
        <begin position="27"/>
        <end position="30"/>
    </location>
    <ligand>
        <name>substrate</name>
    </ligand>
</feature>
<organism evidence="3 4">
    <name type="scientific">Azospirillum griseum</name>
    <dbReference type="NCBI Taxonomy" id="2496639"/>
    <lineage>
        <taxon>Bacteria</taxon>
        <taxon>Pseudomonadati</taxon>
        <taxon>Pseudomonadota</taxon>
        <taxon>Alphaproteobacteria</taxon>
        <taxon>Rhodospirillales</taxon>
        <taxon>Azospirillaceae</taxon>
        <taxon>Azospirillum</taxon>
    </lineage>
</organism>
<dbReference type="GO" id="GO:0000287">
    <property type="term" value="F:magnesium ion binding"/>
    <property type="evidence" value="ECO:0007669"/>
    <property type="project" value="UniProtKB-UniRule"/>
</dbReference>
<feature type="binding site" evidence="2">
    <location>
        <position position="75"/>
    </location>
    <ligand>
        <name>substrate</name>
    </ligand>
</feature>
<feature type="binding site" evidence="2">
    <location>
        <begin position="71"/>
        <end position="73"/>
    </location>
    <ligand>
        <name>substrate</name>
    </ligand>
</feature>
<dbReference type="InterPro" id="IPR001441">
    <property type="entry name" value="UPP_synth-like"/>
</dbReference>
<evidence type="ECO:0000256" key="1">
    <source>
        <dbReference type="ARBA" id="ARBA00022679"/>
    </source>
</evidence>
<comment type="caution">
    <text evidence="3">The sequence shown here is derived from an EMBL/GenBank/DDBJ whole genome shotgun (WGS) entry which is preliminary data.</text>
</comment>
<dbReference type="NCBIfam" id="TIGR00055">
    <property type="entry name" value="uppS"/>
    <property type="match status" value="1"/>
</dbReference>
<keyword evidence="1 2" id="KW-0808">Transferase</keyword>
<feature type="binding site" evidence="2">
    <location>
        <position position="26"/>
    </location>
    <ligand>
        <name>Mg(2+)</name>
        <dbReference type="ChEBI" id="CHEBI:18420"/>
    </ligand>
</feature>
<feature type="binding site" evidence="2">
    <location>
        <position position="39"/>
    </location>
    <ligand>
        <name>substrate</name>
    </ligand>
</feature>
<feature type="binding site" evidence="2">
    <location>
        <position position="213"/>
    </location>
    <ligand>
        <name>Mg(2+)</name>
        <dbReference type="ChEBI" id="CHEBI:18420"/>
    </ligand>
</feature>
<feature type="binding site" evidence="2">
    <location>
        <begin position="200"/>
        <end position="202"/>
    </location>
    <ligand>
        <name>substrate</name>
    </ligand>
</feature>
<feature type="active site" description="Proton acceptor" evidence="2">
    <location>
        <position position="74"/>
    </location>
</feature>
<comment type="function">
    <text evidence="2">Catalyzes the condensation of isopentenyl diphosphate (IPP) with allylic pyrophosphates generating different type of terpenoids.</text>
</comment>
<dbReference type="RefSeq" id="WP_126612124.1">
    <property type="nucleotide sequence ID" value="NZ_JBHUCY010000010.1"/>
</dbReference>
<dbReference type="EMBL" id="RXMA01000002">
    <property type="protein sequence ID" value="RTR23583.1"/>
    <property type="molecule type" value="Genomic_DNA"/>
</dbReference>
<dbReference type="FunFam" id="3.40.1180.10:FF:000001">
    <property type="entry name" value="(2E,6E)-farnesyl-diphosphate-specific ditrans,polycis-undecaprenyl-diphosphate synthase"/>
    <property type="match status" value="1"/>
</dbReference>
<comment type="similarity">
    <text evidence="2">Belongs to the UPP synthase family.</text>
</comment>
<keyword evidence="2" id="KW-0460">Magnesium</keyword>